<proteinExistence type="predicted"/>
<organism evidence="1 2">
    <name type="scientific">Pluteus cervinus</name>
    <dbReference type="NCBI Taxonomy" id="181527"/>
    <lineage>
        <taxon>Eukaryota</taxon>
        <taxon>Fungi</taxon>
        <taxon>Dikarya</taxon>
        <taxon>Basidiomycota</taxon>
        <taxon>Agaricomycotina</taxon>
        <taxon>Agaricomycetes</taxon>
        <taxon>Agaricomycetidae</taxon>
        <taxon>Agaricales</taxon>
        <taxon>Pluteineae</taxon>
        <taxon>Pluteaceae</taxon>
        <taxon>Pluteus</taxon>
    </lineage>
</organism>
<name>A0ACD3AA47_9AGAR</name>
<keyword evidence="2" id="KW-1185">Reference proteome</keyword>
<accession>A0ACD3AA47</accession>
<protein>
    <submittedName>
        <fullName evidence="1">Uncharacterized protein</fullName>
    </submittedName>
</protein>
<sequence>MMSDKIMKFTYPVLMGLLLLAALIEMCISAWLISQYNKFHNFSSGGQLVRTRYILFTSIWTLIFGSLYLVGFLLMPIGYALTGVVSHLIFLFFTWALWTGAAAAITQMLGGGLHCSSQDAFVYCGQLNALEGFAWLIWIVLTILFFLVIIRGITTANHGEGSKGSLIDGFTA</sequence>
<gene>
    <name evidence="1" type="ORF">BDN72DRAFT_386572</name>
</gene>
<dbReference type="Proteomes" id="UP000308600">
    <property type="component" value="Unassembled WGS sequence"/>
</dbReference>
<reference evidence="1 2" key="1">
    <citation type="journal article" date="2019" name="Nat. Ecol. Evol.">
        <title>Megaphylogeny resolves global patterns of mushroom evolution.</title>
        <authorList>
            <person name="Varga T."/>
            <person name="Krizsan K."/>
            <person name="Foldi C."/>
            <person name="Dima B."/>
            <person name="Sanchez-Garcia M."/>
            <person name="Sanchez-Ramirez S."/>
            <person name="Szollosi G.J."/>
            <person name="Szarkandi J.G."/>
            <person name="Papp V."/>
            <person name="Albert L."/>
            <person name="Andreopoulos W."/>
            <person name="Angelini C."/>
            <person name="Antonin V."/>
            <person name="Barry K.W."/>
            <person name="Bougher N.L."/>
            <person name="Buchanan P."/>
            <person name="Buyck B."/>
            <person name="Bense V."/>
            <person name="Catcheside P."/>
            <person name="Chovatia M."/>
            <person name="Cooper J."/>
            <person name="Damon W."/>
            <person name="Desjardin D."/>
            <person name="Finy P."/>
            <person name="Geml J."/>
            <person name="Haridas S."/>
            <person name="Hughes K."/>
            <person name="Justo A."/>
            <person name="Karasinski D."/>
            <person name="Kautmanova I."/>
            <person name="Kiss B."/>
            <person name="Kocsube S."/>
            <person name="Kotiranta H."/>
            <person name="LaButti K.M."/>
            <person name="Lechner B.E."/>
            <person name="Liimatainen K."/>
            <person name="Lipzen A."/>
            <person name="Lukacs Z."/>
            <person name="Mihaltcheva S."/>
            <person name="Morgado L.N."/>
            <person name="Niskanen T."/>
            <person name="Noordeloos M.E."/>
            <person name="Ohm R.A."/>
            <person name="Ortiz-Santana B."/>
            <person name="Ovrebo C."/>
            <person name="Racz N."/>
            <person name="Riley R."/>
            <person name="Savchenko A."/>
            <person name="Shiryaev A."/>
            <person name="Soop K."/>
            <person name="Spirin V."/>
            <person name="Szebenyi C."/>
            <person name="Tomsovsky M."/>
            <person name="Tulloss R.E."/>
            <person name="Uehling J."/>
            <person name="Grigoriev I.V."/>
            <person name="Vagvolgyi C."/>
            <person name="Papp T."/>
            <person name="Martin F.M."/>
            <person name="Miettinen O."/>
            <person name="Hibbett D.S."/>
            <person name="Nagy L.G."/>
        </authorList>
    </citation>
    <scope>NUCLEOTIDE SEQUENCE [LARGE SCALE GENOMIC DNA]</scope>
    <source>
        <strain evidence="1 2">NL-1719</strain>
    </source>
</reference>
<evidence type="ECO:0000313" key="2">
    <source>
        <dbReference type="Proteomes" id="UP000308600"/>
    </source>
</evidence>
<dbReference type="EMBL" id="ML208577">
    <property type="protein sequence ID" value="TFK62499.1"/>
    <property type="molecule type" value="Genomic_DNA"/>
</dbReference>
<evidence type="ECO:0000313" key="1">
    <source>
        <dbReference type="EMBL" id="TFK62499.1"/>
    </source>
</evidence>